<dbReference type="InterPro" id="IPR048876">
    <property type="entry name" value="BipA_C"/>
</dbReference>
<feature type="domain" description="TypA/BipA C-terminal" evidence="1">
    <location>
        <begin position="1"/>
        <end position="25"/>
    </location>
</feature>
<dbReference type="Pfam" id="PF21018">
    <property type="entry name" value="BipA_C"/>
    <property type="match status" value="1"/>
</dbReference>
<accession>A0A645G659</accession>
<gene>
    <name evidence="2" type="ORF">SDC9_169528</name>
</gene>
<dbReference type="Gene3D" id="3.30.70.870">
    <property type="entry name" value="Elongation Factor G (Translational Gtpase), domain 3"/>
    <property type="match status" value="1"/>
</dbReference>
<comment type="caution">
    <text evidence="2">The sequence shown here is derived from an EMBL/GenBank/DDBJ whole genome shotgun (WGS) entry which is preliminary data.</text>
</comment>
<dbReference type="AlphaFoldDB" id="A0A645G659"/>
<reference evidence="2" key="1">
    <citation type="submission" date="2019-08" db="EMBL/GenBank/DDBJ databases">
        <authorList>
            <person name="Kucharzyk K."/>
            <person name="Murdoch R.W."/>
            <person name="Higgins S."/>
            <person name="Loffler F."/>
        </authorList>
    </citation>
    <scope>NUCLEOTIDE SEQUENCE</scope>
</reference>
<dbReference type="EMBL" id="VSSQ01070312">
    <property type="protein sequence ID" value="MPN22145.1"/>
    <property type="molecule type" value="Genomic_DNA"/>
</dbReference>
<sequence>MEFISDDELLEVTPESLRLRKRILSKELRMKKMYKKG</sequence>
<organism evidence="2">
    <name type="scientific">bioreactor metagenome</name>
    <dbReference type="NCBI Taxonomy" id="1076179"/>
    <lineage>
        <taxon>unclassified sequences</taxon>
        <taxon>metagenomes</taxon>
        <taxon>ecological metagenomes</taxon>
    </lineage>
</organism>
<protein>
    <recommendedName>
        <fullName evidence="1">TypA/BipA C-terminal domain-containing protein</fullName>
    </recommendedName>
</protein>
<evidence type="ECO:0000313" key="2">
    <source>
        <dbReference type="EMBL" id="MPN22145.1"/>
    </source>
</evidence>
<proteinExistence type="predicted"/>
<name>A0A645G659_9ZZZZ</name>
<evidence type="ECO:0000259" key="1">
    <source>
        <dbReference type="Pfam" id="PF21018"/>
    </source>
</evidence>